<dbReference type="PANTHER" id="PTHR31528">
    <property type="entry name" value="4-AMINO-5-HYDROXYMETHYL-2-METHYLPYRIMIDINE PHOSPHATE SYNTHASE THI11-RELATED"/>
    <property type="match status" value="1"/>
</dbReference>
<feature type="domain" description="SsuA/THI5-like" evidence="3">
    <location>
        <begin position="76"/>
        <end position="280"/>
    </location>
</feature>
<feature type="chain" id="PRO_5014672364" evidence="2">
    <location>
        <begin position="31"/>
        <end position="357"/>
    </location>
</feature>
<evidence type="ECO:0000313" key="5">
    <source>
        <dbReference type="Proteomes" id="UP000234789"/>
    </source>
</evidence>
<evidence type="ECO:0000256" key="2">
    <source>
        <dbReference type="SAM" id="SignalP"/>
    </source>
</evidence>
<dbReference type="GO" id="GO:0009228">
    <property type="term" value="P:thiamine biosynthetic process"/>
    <property type="evidence" value="ECO:0007669"/>
    <property type="project" value="InterPro"/>
</dbReference>
<dbReference type="InterPro" id="IPR027939">
    <property type="entry name" value="NMT1/THI5"/>
</dbReference>
<dbReference type="AlphaFoldDB" id="A0A2N5N1J0"/>
<dbReference type="RefSeq" id="WP_028600048.1">
    <property type="nucleotide sequence ID" value="NZ_BIMM01000020.1"/>
</dbReference>
<evidence type="ECO:0000313" key="4">
    <source>
        <dbReference type="EMBL" id="PLT44207.1"/>
    </source>
</evidence>
<name>A0A2N5N1J0_9BACL</name>
<dbReference type="PANTHER" id="PTHR31528:SF3">
    <property type="entry name" value="THIAMINE BIOSYNTHESIS PROTEIN HI_0357-RELATED"/>
    <property type="match status" value="1"/>
</dbReference>
<feature type="region of interest" description="Disordered" evidence="1">
    <location>
        <begin position="34"/>
        <end position="62"/>
    </location>
</feature>
<dbReference type="Pfam" id="PF09084">
    <property type="entry name" value="NMT1"/>
    <property type="match status" value="1"/>
</dbReference>
<keyword evidence="5" id="KW-1185">Reference proteome</keyword>
<dbReference type="EMBL" id="NFEZ01000004">
    <property type="protein sequence ID" value="PLT44207.1"/>
    <property type="molecule type" value="Genomic_DNA"/>
</dbReference>
<gene>
    <name evidence="4" type="ORF">B8V81_2638</name>
</gene>
<protein>
    <submittedName>
        <fullName evidence="4">Hydroxymethylpyrimidine ABC transporter, substrate-binding component</fullName>
    </submittedName>
</protein>
<evidence type="ECO:0000259" key="3">
    <source>
        <dbReference type="Pfam" id="PF09084"/>
    </source>
</evidence>
<sequence length="357" mass="38348">MDNRKTASKAMRKAAGMAALAAAMALSACGSNGGNEGGSANGAAPSPSGSATAAPEASAPPAELAKVTQVTNWFAQPEHGGQYAALAKDFYKEAGLDMTIQSGGPGISSTQIVASGKAEFGMGQADEILLARQNGIPLVAIAATFQKNPQGIMYHKGKYKDVSELNGHKVYVGSGVAFWEYLKRAYKLDGVEEMKYTGSLANFVDDPDSATQMYVTSEPYTMEQQGVAVDSFLNYDLGYKQYGNVLYTTEDYLKKHPDRVKAYVEASVKGWNYYRDNAEEINLVMQKSNPDLKLEAMAFGTKALEPLVYGGDAETNGVGYMSKDIWEGLQRQLVEIGLLTEAEPIDGVFTNEFLPSP</sequence>
<dbReference type="Proteomes" id="UP000234789">
    <property type="component" value="Unassembled WGS sequence"/>
</dbReference>
<reference evidence="4 5" key="1">
    <citation type="submission" date="2017-05" db="EMBL/GenBank/DDBJ databases">
        <title>Functional genome analysis of Paenibacillus pasadenensis strain R16: insights on endophytic life style and antifungal activity.</title>
        <authorList>
            <person name="Passera A."/>
            <person name="Marcolungo L."/>
            <person name="Casati P."/>
            <person name="Brasca M."/>
            <person name="Quaglino F."/>
            <person name="Delledonne M."/>
        </authorList>
    </citation>
    <scope>NUCLEOTIDE SEQUENCE [LARGE SCALE GENOMIC DNA]</scope>
    <source>
        <strain evidence="4 5">R16</strain>
    </source>
</reference>
<feature type="compositionally biased region" description="Low complexity" evidence="1">
    <location>
        <begin position="41"/>
        <end position="62"/>
    </location>
</feature>
<dbReference type="InterPro" id="IPR015168">
    <property type="entry name" value="SsuA/THI5"/>
</dbReference>
<dbReference type="Gene3D" id="3.40.190.10">
    <property type="entry name" value="Periplasmic binding protein-like II"/>
    <property type="match status" value="2"/>
</dbReference>
<organism evidence="4 5">
    <name type="scientific">Paenibacillus pasadenensis</name>
    <dbReference type="NCBI Taxonomy" id="217090"/>
    <lineage>
        <taxon>Bacteria</taxon>
        <taxon>Bacillati</taxon>
        <taxon>Bacillota</taxon>
        <taxon>Bacilli</taxon>
        <taxon>Bacillales</taxon>
        <taxon>Paenibacillaceae</taxon>
        <taxon>Paenibacillus</taxon>
    </lineage>
</organism>
<keyword evidence="2" id="KW-0732">Signal</keyword>
<comment type="caution">
    <text evidence="4">The sequence shown here is derived from an EMBL/GenBank/DDBJ whole genome shotgun (WGS) entry which is preliminary data.</text>
</comment>
<feature type="signal peptide" evidence="2">
    <location>
        <begin position="1"/>
        <end position="30"/>
    </location>
</feature>
<dbReference type="PROSITE" id="PS51257">
    <property type="entry name" value="PROKAR_LIPOPROTEIN"/>
    <property type="match status" value="1"/>
</dbReference>
<accession>A0A2N5N1J0</accession>
<evidence type="ECO:0000256" key="1">
    <source>
        <dbReference type="SAM" id="MobiDB-lite"/>
    </source>
</evidence>
<dbReference type="SUPFAM" id="SSF53850">
    <property type="entry name" value="Periplasmic binding protein-like II"/>
    <property type="match status" value="1"/>
</dbReference>
<proteinExistence type="predicted"/>